<evidence type="ECO:0000313" key="3">
    <source>
        <dbReference type="Proteomes" id="UP001519289"/>
    </source>
</evidence>
<keyword evidence="1" id="KW-1133">Transmembrane helix</keyword>
<feature type="transmembrane region" description="Helical" evidence="1">
    <location>
        <begin position="97"/>
        <end position="120"/>
    </location>
</feature>
<evidence type="ECO:0000313" key="2">
    <source>
        <dbReference type="EMBL" id="MBP2017295.1"/>
    </source>
</evidence>
<dbReference type="Proteomes" id="UP001519289">
    <property type="component" value="Unassembled WGS sequence"/>
</dbReference>
<reference evidence="2 3" key="1">
    <citation type="submission" date="2021-03" db="EMBL/GenBank/DDBJ databases">
        <title>Genomic Encyclopedia of Type Strains, Phase IV (KMG-IV): sequencing the most valuable type-strain genomes for metagenomic binning, comparative biology and taxonomic classification.</title>
        <authorList>
            <person name="Goeker M."/>
        </authorList>
    </citation>
    <scope>NUCLEOTIDE SEQUENCE [LARGE SCALE GENOMIC DNA]</scope>
    <source>
        <strain evidence="2 3">DSM 27138</strain>
    </source>
</reference>
<feature type="transmembrane region" description="Helical" evidence="1">
    <location>
        <begin position="254"/>
        <end position="275"/>
    </location>
</feature>
<sequence>MRSIADRFRYLFTSTRGLVLLAIGLVALVTAIWSSLSGPMVEWGVKDFVVRTLGMKLVEAEREGRIISLYHAIAFAVVAVLVYLMTHAIPMRVQQRANINATITAGYMLAMFSGLIFGYFGQNWVFHGLFLVGQGLIFWAGCMLAVALWPWGRSWRQPDPAYARTPGGVDLERVAFFVMTVSTLGSAALGGISGAFFGNGFQSFLAEDLVREPVKDLLQKAVIGHLHIMLTLICIATALLIGRWFDFRGILHKIAMPLMILGTAVITLGAWSVVATPHAHTIIYVGSVFVMLAALFLVIYGWGRLIREGTAGSRRPTFGQKLAALLRDPLRFGSLWQMVYMNFVVSGVGIFMAVKLDEIFRVWPHREERIALTGHWHSLSALTATILLCYFADMMGLQGRARRWFGWVLILASDVAFAGATLFAIKRLFVTEYGQQVMVNWLMLAIDFGLGAVLVALALFLIWRLADLFRRNGRWAAEADEEVVQR</sequence>
<feature type="transmembrane region" description="Helical" evidence="1">
    <location>
        <begin position="404"/>
        <end position="425"/>
    </location>
</feature>
<gene>
    <name evidence="2" type="ORF">J2Z79_000678</name>
</gene>
<name>A0ABS4JQS4_9FIRM</name>
<comment type="caution">
    <text evidence="2">The sequence shown here is derived from an EMBL/GenBank/DDBJ whole genome shotgun (WGS) entry which is preliminary data.</text>
</comment>
<feature type="transmembrane region" description="Helical" evidence="1">
    <location>
        <begin position="281"/>
        <end position="302"/>
    </location>
</feature>
<dbReference type="EMBL" id="JAGGLG010000004">
    <property type="protein sequence ID" value="MBP2017295.1"/>
    <property type="molecule type" value="Genomic_DNA"/>
</dbReference>
<organism evidence="2 3">
    <name type="scientific">Symbiobacterium terraclitae</name>
    <dbReference type="NCBI Taxonomy" id="557451"/>
    <lineage>
        <taxon>Bacteria</taxon>
        <taxon>Bacillati</taxon>
        <taxon>Bacillota</taxon>
        <taxon>Clostridia</taxon>
        <taxon>Eubacteriales</taxon>
        <taxon>Symbiobacteriaceae</taxon>
        <taxon>Symbiobacterium</taxon>
    </lineage>
</organism>
<protein>
    <submittedName>
        <fullName evidence="2">MFS family permease</fullName>
    </submittedName>
</protein>
<keyword evidence="1" id="KW-0472">Membrane</keyword>
<proteinExistence type="predicted"/>
<feature type="transmembrane region" description="Helical" evidence="1">
    <location>
        <begin position="66"/>
        <end position="85"/>
    </location>
</feature>
<feature type="transmembrane region" description="Helical" evidence="1">
    <location>
        <begin position="174"/>
        <end position="197"/>
    </location>
</feature>
<keyword evidence="1" id="KW-0812">Transmembrane</keyword>
<feature type="transmembrane region" description="Helical" evidence="1">
    <location>
        <begin position="217"/>
        <end position="242"/>
    </location>
</feature>
<feature type="transmembrane region" description="Helical" evidence="1">
    <location>
        <begin position="374"/>
        <end position="392"/>
    </location>
</feature>
<evidence type="ECO:0000256" key="1">
    <source>
        <dbReference type="SAM" id="Phobius"/>
    </source>
</evidence>
<feature type="transmembrane region" description="Helical" evidence="1">
    <location>
        <begin position="437"/>
        <end position="463"/>
    </location>
</feature>
<feature type="transmembrane region" description="Helical" evidence="1">
    <location>
        <begin position="126"/>
        <end position="149"/>
    </location>
</feature>
<keyword evidence="3" id="KW-1185">Reference proteome</keyword>
<feature type="transmembrane region" description="Helical" evidence="1">
    <location>
        <begin position="335"/>
        <end position="354"/>
    </location>
</feature>
<accession>A0ABS4JQS4</accession>
<dbReference type="RefSeq" id="WP_209465446.1">
    <property type="nucleotide sequence ID" value="NZ_JAGGLG010000004.1"/>
</dbReference>